<dbReference type="CDD" id="cd00828">
    <property type="entry name" value="elong_cond_enzymes"/>
    <property type="match status" value="1"/>
</dbReference>
<dbReference type="Gene3D" id="3.20.20.70">
    <property type="entry name" value="Aldolase class I"/>
    <property type="match status" value="1"/>
</dbReference>
<dbReference type="InterPro" id="IPR016039">
    <property type="entry name" value="Thiolase-like"/>
</dbReference>
<dbReference type="InterPro" id="IPR050830">
    <property type="entry name" value="Fungal_FAS"/>
</dbReference>
<keyword evidence="9" id="KW-1185">Reference proteome</keyword>
<dbReference type="InterPro" id="IPR013785">
    <property type="entry name" value="Aldolase_TIM"/>
</dbReference>
<comment type="caution">
    <text evidence="8">The sequence shown here is derived from an EMBL/GenBank/DDBJ whole genome shotgun (WGS) entry which is preliminary data.</text>
</comment>
<name>A0A931N2S5_9NOCA</name>
<dbReference type="EMBL" id="JADMLG010000004">
    <property type="protein sequence ID" value="MBH0777022.1"/>
    <property type="molecule type" value="Genomic_DNA"/>
</dbReference>
<dbReference type="FunFam" id="3.40.366.10:FF:000009">
    <property type="entry name" value="Fatty acid synthase Fas"/>
    <property type="match status" value="1"/>
</dbReference>
<gene>
    <name evidence="8" type="ORF">IT779_12075</name>
</gene>
<dbReference type="SMART" id="SM00827">
    <property type="entry name" value="PKS_AT"/>
    <property type="match status" value="1"/>
</dbReference>
<dbReference type="InterPro" id="IPR014031">
    <property type="entry name" value="Ketoacyl_synth_C"/>
</dbReference>
<dbReference type="CDD" id="cd08950">
    <property type="entry name" value="KR_fFAS_SDR_c_like"/>
    <property type="match status" value="1"/>
</dbReference>
<dbReference type="PRINTS" id="PR01483">
    <property type="entry name" value="FASYNTHASE"/>
</dbReference>
<dbReference type="InterPro" id="IPR014043">
    <property type="entry name" value="Acyl_transferase_dom"/>
</dbReference>
<evidence type="ECO:0000256" key="4">
    <source>
        <dbReference type="ARBA" id="ARBA00022857"/>
    </source>
</evidence>
<accession>A0A931N2S5</accession>
<dbReference type="SUPFAM" id="SSF52151">
    <property type="entry name" value="FabD/lysophospholipase-like"/>
    <property type="match status" value="2"/>
</dbReference>
<feature type="region of interest" description="Disordered" evidence="6">
    <location>
        <begin position="1209"/>
        <end position="1235"/>
    </location>
</feature>
<dbReference type="Gene3D" id="3.40.366.10">
    <property type="entry name" value="Malonyl-Coenzyme A Acyl Carrier Protein, domain 2"/>
    <property type="match status" value="3"/>
</dbReference>
<protein>
    <submittedName>
        <fullName evidence="8">DUF1729 domain-containing protein</fullName>
    </submittedName>
</protein>
<dbReference type="GO" id="GO:0016787">
    <property type="term" value="F:hydrolase activity"/>
    <property type="evidence" value="ECO:0007669"/>
    <property type="project" value="UniProtKB-KW"/>
</dbReference>
<dbReference type="InterPro" id="IPR029069">
    <property type="entry name" value="HotDog_dom_sf"/>
</dbReference>
<evidence type="ECO:0000259" key="7">
    <source>
        <dbReference type="PROSITE" id="PS52004"/>
    </source>
</evidence>
<dbReference type="Gene3D" id="3.10.129.10">
    <property type="entry name" value="Hotdog Thioesterase"/>
    <property type="match status" value="1"/>
</dbReference>
<dbReference type="Gene3D" id="3.30.70.3320">
    <property type="match status" value="1"/>
</dbReference>
<dbReference type="PANTHER" id="PTHR10982">
    <property type="entry name" value="MALONYL COA-ACYL CARRIER PROTEIN TRANSACYLASE"/>
    <property type="match status" value="1"/>
</dbReference>
<dbReference type="Pfam" id="PF01575">
    <property type="entry name" value="MaoC_dehydratas"/>
    <property type="match status" value="1"/>
</dbReference>
<dbReference type="Pfam" id="PF00109">
    <property type="entry name" value="ketoacyl-synt"/>
    <property type="match status" value="1"/>
</dbReference>
<keyword evidence="5" id="KW-0560">Oxidoreductase</keyword>
<organism evidence="8 9">
    <name type="scientific">Nocardia bovistercoris</name>
    <dbReference type="NCBI Taxonomy" id="2785916"/>
    <lineage>
        <taxon>Bacteria</taxon>
        <taxon>Bacillati</taxon>
        <taxon>Actinomycetota</taxon>
        <taxon>Actinomycetes</taxon>
        <taxon>Mycobacteriales</taxon>
        <taxon>Nocardiaceae</taxon>
        <taxon>Nocardia</taxon>
    </lineage>
</organism>
<dbReference type="GO" id="GO:0005835">
    <property type="term" value="C:fatty acid synthase complex"/>
    <property type="evidence" value="ECO:0007669"/>
    <property type="project" value="InterPro"/>
</dbReference>
<dbReference type="GO" id="GO:0006633">
    <property type="term" value="P:fatty acid biosynthetic process"/>
    <property type="evidence" value="ECO:0007669"/>
    <property type="project" value="InterPro"/>
</dbReference>
<evidence type="ECO:0000256" key="2">
    <source>
        <dbReference type="ARBA" id="ARBA00022679"/>
    </source>
</evidence>
<dbReference type="Gene3D" id="3.40.47.10">
    <property type="match status" value="1"/>
</dbReference>
<dbReference type="Pfam" id="PF22690">
    <property type="entry name" value="FAS_AT_central"/>
    <property type="match status" value="1"/>
</dbReference>
<dbReference type="SUPFAM" id="SSF51412">
    <property type="entry name" value="Inosine monophosphate dehydrogenase (IMPDH)"/>
    <property type="match status" value="1"/>
</dbReference>
<dbReference type="PROSITE" id="PS52004">
    <property type="entry name" value="KS3_2"/>
    <property type="match status" value="1"/>
</dbReference>
<reference evidence="8" key="1">
    <citation type="submission" date="2020-11" db="EMBL/GenBank/DDBJ databases">
        <title>Nocardia NEAU-351.nov., a novel actinomycete isolated from the cow dung.</title>
        <authorList>
            <person name="Zhang X."/>
        </authorList>
    </citation>
    <scope>NUCLEOTIDE SEQUENCE</scope>
    <source>
        <strain evidence="8">NEAU-351</strain>
    </source>
</reference>
<dbReference type="InterPro" id="IPR020841">
    <property type="entry name" value="PKS_Beta-ketoAc_synthase_dom"/>
</dbReference>
<comment type="similarity">
    <text evidence="1">Belongs to the enoyl-CoA hydratase/isomerase family.</text>
</comment>
<dbReference type="InterPro" id="IPR003965">
    <property type="entry name" value="Fatty_acid_synthase"/>
</dbReference>
<dbReference type="SUPFAM" id="SSF51735">
    <property type="entry name" value="NAD(P)-binding Rossmann-fold domains"/>
    <property type="match status" value="1"/>
</dbReference>
<feature type="domain" description="Ketosynthase family 3 (KS3)" evidence="7">
    <location>
        <begin position="2556"/>
        <end position="3009"/>
    </location>
</feature>
<dbReference type="InterPro" id="IPR002539">
    <property type="entry name" value="MaoC-like_dom"/>
</dbReference>
<dbReference type="GO" id="GO:0004312">
    <property type="term" value="F:fatty acid synthase activity"/>
    <property type="evidence" value="ECO:0007669"/>
    <property type="project" value="InterPro"/>
</dbReference>
<evidence type="ECO:0000256" key="3">
    <source>
        <dbReference type="ARBA" id="ARBA00022801"/>
    </source>
</evidence>
<dbReference type="Pfam" id="PF18094">
    <property type="entry name" value="DNA_pol_B_N"/>
    <property type="match status" value="1"/>
</dbReference>
<dbReference type="SUPFAM" id="SSF53901">
    <property type="entry name" value="Thiolase-like"/>
    <property type="match status" value="2"/>
</dbReference>
<evidence type="ECO:0000256" key="6">
    <source>
        <dbReference type="SAM" id="MobiDB-lite"/>
    </source>
</evidence>
<dbReference type="InterPro" id="IPR036291">
    <property type="entry name" value="NAD(P)-bd_dom_sf"/>
</dbReference>
<sequence length="3115" mass="327404">MTINESTETGTGASAKVTAQQDGVRAPLLDRLLGGAPYALAFGGQGAQWLGELEEIGRDSALEPELTELVNEAAALLEPVARQLLVVRPVGFDPIGWMLEQELADPDAAEGSGAPSDTVLRSAAVSMPGVLLAQLAALRALRLQGLDPAEHAPVAVVGHSQGVLAATAVATGGARDAELLAFAQLIGAAGGLVARRRGLMPVGERSSMVAVSNVDPERLRAVLAEVSEGVDPNAAAVISIRNGRRRVVLSGTPNQIDRVRARCAEIHDEQSRAREAKQFGGAVFAPVFEDLPVDVAFHHPALGETVDLVGGWAAQCGLDRELAEELAKEILVDPIDWVEVVDGVVASGAQWILDLGPGDLLSRVTGGSLKGSGVGVVAAATRAGQRSLLTPGAAPTVAAPWSAFAPRPVRLPNGRIVVETSFTKLTGRSPILLAGMTPTTVDAKIVAAAANAGHWAELAGGGQVTEQIFADRVAELKTLLHPGRAVQFNSLFLDPYLWKLQLGGKRLVQKARGAGAPFDGVIVTAGIPELEEAVALIHELTEVGISHVAFKPGTVAQIRAVLRIADEVPGYPVIMHIEGGKAGGHHSWEDLDDLLLETYAELRSRDNVVVCVGGGIGTPERATEYLTGEWSAAHGYPVMPLDGVLVGTAAMATLEATTTPEVKQLLVDTPGTPEWVGAGTAVGGMASGRSQLGADIHEIDNAASRTGRLLDEVAGDADAVARRREEIVAALNSTAKPYFGDVATMTYLEWLERYVELAVGLDRRKDFDCGSDIGDAIIDATRSVWLDITWRDRFAEMVRRTESRLNAADHGEIESLFAADTEFERPVDAICRLRERYPSTEKTLLHPADVPFFVSLCKIPGKPVNFVPVVDADVRRWWRSDSLWQAHDPRYSADQVCVIPGTVAVAGITRVDEPVGELLDRFEQDTAYSLVRAGVVPAVVDARRAALTGGSIGTVLAAPDVQWAGRTTINPVHRLGEVSEWTVDGKGAVHPRTGATLVETTGPAADESYVELAVPLLGRDTVRIRLTVPVSAYNGGAPVVTEEDADAAMSALLAVAAGQDLPEVKGGIAHLNVAWTPDLIADHAGVTGSGLPAALSTLGRTVPDVLVGACWPAVFAVLGATRTAEGASVIEGMLDLVHLDHRISLEGDLPADTSVLVVRAEAGETVDTDLGRVVEVRVRITGMLDKVETGLSMPTVATLTERFAIRGRTGAGELSDPPRAAGTLSEQAADTPRRRRRDVTIVAPRAMHAFATVSGDHNPIHTSESAAKLAGLGSPIVHGMWLSAAAQHAVSAVDPESSVPARTLTAWTTRFLGMVRLGDRIDVRVERIAVDAGSEIVEVSCRVGGDLVMTATGRTAAPRTVYAFPGQGIQRKGMGLDARSRSKAAKAVWDRADKHTREALGFSILAVVRDNPVYLKARGVEHRHPDGVLHLTQFTQVAMAVLGVAQVAELREAGAMVDGAMLAGHSVGEYNALAAVAGVLPLEAVLEVVFQRGSAMHQLVPRDAKGRSDYRMAAIRPSQIGLPDEDVVSFVAGVGAAAGEFLEVVNLNLRGSQYAIAGTVAGLEALEAEIDRRRAEFGGKRAFILVPGIDVPFHSTVLRKGVPEFRQKLAQLLPEDLHPEILVGRYIPNLVPRPFSLERAFVQEIADLVPSEPLAAVLADFDSWSARPTELCRVVLIELLAWQFASPVRWIETQDLLFTDAAHGGLGVERFVEIGLGATPTVANLASQTLKLPSFGTVTVEVLNIEREAGVVYSTDTDPAPADEPEETVEPTATAAPAAATAPAPAPVAASGGPRPDDIVFSAADATRVLIALWTKLRLDQIGPVDTIEGLCDGVSSRRNQLLVDLGAELSLGAIDGAADADMGALSVTVERLARTYKPFGSVLSDSIGDHLRKVFGPSGKRPAAIAERVKKVWELGDGWGHHVTAEVSLGTREGASVRGGDLGGLVGGALADAASVDAAIDAAVQAVAARRGVTVTLPAAGGGGGGTVDAAALGEFTEQITGRDGVLAKAARVILNELGLAEQVSAGEKTDESLVDLVSAELGSDWPRLVAPAFDARKAVLIDDRWATAREDLARLWLGEDTVDTAIDGFVGAGAAVAAQANWWRERAKHEARSVLAGVYESIAEVATSTEAPGVWAGEIAVITGASKGSIAAAVTGRLLGGGATVIVTTSRLDDERLGFYRKLYREHARQGAALWVVPANMASYQDIDALIEWVGAEQVDNAGGAKVKTKDAMTPTMLLPFAAPRVAGDLSDAGARAEMEMRVLLWSVERLIGGLSALGADHDVDAKLHVVLPGSPNRGMFGGDGAYGESKAALDAVVAKWRAEKSWSARVTLVHALIGWVRGTGLMGHNDPMVNAVEKAGVQTWSTVEMADELLKWCTERARLVTSSGPQQIDLTGGLARAKLDLPALAKQAAEEAADEVAPESAAATIAALPAPPTLSSALPVPEWGEVSVDLSDMVVIVGAGELGPYGSSRTRFEVEVEDRLSAAGVLELAWTTGMVTWENDPKPGWYDAESGDYVPESELVERYHDAVVTRCGVRRYVDDGAMVDNTAPLMTSVFLDQDLSFTVGGEAEARAFHASDPEHTVITPVADSGDWTVTRKAGTEIKVPRKAKLSRTVGGQIPTGWDPTIWGISADMASSVDRVALWNIACTVDAFVSSGFSPAELMSWVHPSLVANTQGTGMGGMSSMRSLYIDNLLGESRPNDILQEALPNVALAHVVQSYVGSYGAMVHPVAACATAAVSVEEGVDKIRLGKADVVVAGGFDDLGIEGIVGFGDMSATADSAAMSAKGISDRYFSRANDRRRGGFVESQGGGTVLLARGDVALEIGLPVLGVVAYAQSFADGVHTSIPAPGLGALGAGRGGRDSRFAAELRKLGVGPDDIAVVSKHDTSTAANDPNESELHERLATAIGRSEGAPLFVVSQKSLTGHAKGGAAAFQMIGLCQVLEQGVVPPNRSLDCVDDKMLAYPHLVWAREPLRFGARFPLKAGLVTSLGFGHVSGLLAIVHPEAFVRAIEPGRREEYQRRAQERQLAGRQRFAEAMCGGSALYERPADRRLGGDGTPAATSRQLEADVLLSARARLSGEGVYRADGFGCGAGQLGVDGSAPVGPAAS</sequence>
<evidence type="ECO:0000256" key="5">
    <source>
        <dbReference type="ARBA" id="ARBA00023002"/>
    </source>
</evidence>
<dbReference type="RefSeq" id="WP_196149358.1">
    <property type="nucleotide sequence ID" value="NZ_JADMLG010000004.1"/>
</dbReference>
<dbReference type="InterPro" id="IPR001227">
    <property type="entry name" value="Ac_transferase_dom_sf"/>
</dbReference>
<dbReference type="Gene3D" id="3.40.50.720">
    <property type="entry name" value="NAD(P)-binding Rossmann-like Domain"/>
    <property type="match status" value="1"/>
</dbReference>
<dbReference type="Pfam" id="PF00698">
    <property type="entry name" value="Acyl_transf_1"/>
    <property type="match status" value="1"/>
</dbReference>
<dbReference type="SUPFAM" id="SSF54637">
    <property type="entry name" value="Thioesterase/thiol ester dehydrase-isomerase"/>
    <property type="match status" value="1"/>
</dbReference>
<dbReference type="Gene3D" id="3.90.25.70">
    <property type="match status" value="1"/>
</dbReference>
<dbReference type="InterPro" id="IPR055118">
    <property type="entry name" value="FAS-like_AT_central"/>
</dbReference>
<keyword evidence="3" id="KW-0378">Hydrolase</keyword>
<keyword evidence="2" id="KW-0808">Transferase</keyword>
<dbReference type="InterPro" id="IPR014030">
    <property type="entry name" value="Ketoacyl_synth_N"/>
</dbReference>
<dbReference type="GO" id="GO:0004318">
    <property type="term" value="F:enoyl-[acyl-carrier-protein] reductase (NADH) activity"/>
    <property type="evidence" value="ECO:0007669"/>
    <property type="project" value="InterPro"/>
</dbReference>
<dbReference type="InterPro" id="IPR013565">
    <property type="entry name" value="Fas1/AflB-like_central"/>
</dbReference>
<dbReference type="InterPro" id="IPR047224">
    <property type="entry name" value="FAS_alpha_su_C"/>
</dbReference>
<dbReference type="Gene3D" id="1.20.930.70">
    <property type="match status" value="1"/>
</dbReference>
<evidence type="ECO:0000256" key="1">
    <source>
        <dbReference type="ARBA" id="ARBA00005254"/>
    </source>
</evidence>
<proteinExistence type="inferred from homology"/>
<dbReference type="Proteomes" id="UP000655751">
    <property type="component" value="Unassembled WGS sequence"/>
</dbReference>
<dbReference type="InterPro" id="IPR016035">
    <property type="entry name" value="Acyl_Trfase/lysoPLipase"/>
</dbReference>
<keyword evidence="4" id="KW-0521">NADP</keyword>
<evidence type="ECO:0000313" key="8">
    <source>
        <dbReference type="EMBL" id="MBH0777022.1"/>
    </source>
</evidence>
<feature type="region of interest" description="Disordered" evidence="6">
    <location>
        <begin position="1755"/>
        <end position="1794"/>
    </location>
</feature>
<evidence type="ECO:0000313" key="9">
    <source>
        <dbReference type="Proteomes" id="UP000655751"/>
    </source>
</evidence>
<dbReference type="Pfam" id="PF08354">
    <property type="entry name" value="Fas1-AflB-like_hel"/>
    <property type="match status" value="1"/>
</dbReference>
<dbReference type="Pfam" id="PF02801">
    <property type="entry name" value="Ketoacyl-synt_C"/>
    <property type="match status" value="1"/>
</dbReference>
<feature type="compositionally biased region" description="Low complexity" evidence="6">
    <location>
        <begin position="1770"/>
        <end position="1790"/>
    </location>
</feature>
<dbReference type="PANTHER" id="PTHR10982:SF21">
    <property type="entry name" value="FATTY ACID SYNTHASE SUBUNIT BETA"/>
    <property type="match status" value="1"/>
</dbReference>